<evidence type="ECO:0000313" key="1">
    <source>
        <dbReference type="EMBL" id="RJF75233.1"/>
    </source>
</evidence>
<dbReference type="EMBL" id="QYUJ01000006">
    <property type="protein sequence ID" value="RJF75233.1"/>
    <property type="molecule type" value="Genomic_DNA"/>
</dbReference>
<comment type="caution">
    <text evidence="1">The sequence shown here is derived from an EMBL/GenBank/DDBJ whole genome shotgun (WGS) entry which is preliminary data.</text>
</comment>
<proteinExistence type="predicted"/>
<reference evidence="1 2" key="1">
    <citation type="submission" date="2018-09" db="EMBL/GenBank/DDBJ databases">
        <authorList>
            <person name="Zhu H."/>
        </authorList>
    </citation>
    <scope>NUCLEOTIDE SEQUENCE [LARGE SCALE GENOMIC DNA]</scope>
    <source>
        <strain evidence="1 2">K2S05-167</strain>
    </source>
</reference>
<protein>
    <submittedName>
        <fullName evidence="1">DUF2171 domain-containing protein</fullName>
    </submittedName>
</protein>
<dbReference type="AlphaFoldDB" id="A0A418VGI5"/>
<keyword evidence="2" id="KW-1185">Reference proteome</keyword>
<accession>A0A418VGI5</accession>
<sequence length="79" mass="8799">MLLRSLDAKGTFMDNITPGLPIICTDDLIFAHAEGVEHNYVRTAPMPDGQRHYIPLEIVGRVGDGVYLTVSSEELRKML</sequence>
<organism evidence="1 2">
    <name type="scientific">Deinococcus cavernae</name>
    <dbReference type="NCBI Taxonomy" id="2320857"/>
    <lineage>
        <taxon>Bacteria</taxon>
        <taxon>Thermotogati</taxon>
        <taxon>Deinococcota</taxon>
        <taxon>Deinococci</taxon>
        <taxon>Deinococcales</taxon>
        <taxon>Deinococcaceae</taxon>
        <taxon>Deinococcus</taxon>
    </lineage>
</organism>
<gene>
    <name evidence="1" type="ORF">D3875_01605</name>
</gene>
<dbReference type="Proteomes" id="UP000286287">
    <property type="component" value="Unassembled WGS sequence"/>
</dbReference>
<dbReference type="InterPro" id="IPR018684">
    <property type="entry name" value="DUF2171"/>
</dbReference>
<dbReference type="Pfam" id="PF09939">
    <property type="entry name" value="DUF2171"/>
    <property type="match status" value="1"/>
</dbReference>
<name>A0A418VGI5_9DEIO</name>
<evidence type="ECO:0000313" key="2">
    <source>
        <dbReference type="Proteomes" id="UP000286287"/>
    </source>
</evidence>